<name>A0A151Z4Q3_TIELA</name>
<evidence type="ECO:0000256" key="2">
    <source>
        <dbReference type="ARBA" id="ARBA00022540"/>
    </source>
</evidence>
<dbReference type="InParanoid" id="A0A151Z4Q3"/>
<evidence type="ECO:0000256" key="3">
    <source>
        <dbReference type="ARBA" id="ARBA00022917"/>
    </source>
</evidence>
<dbReference type="STRING" id="361077.A0A151Z4Q3"/>
<feature type="compositionally biased region" description="Acidic residues" evidence="5">
    <location>
        <begin position="1"/>
        <end position="10"/>
    </location>
</feature>
<dbReference type="GO" id="GO:0003743">
    <property type="term" value="F:translation initiation factor activity"/>
    <property type="evidence" value="ECO:0007669"/>
    <property type="project" value="UniProtKB-KW"/>
</dbReference>
<evidence type="ECO:0000256" key="5">
    <source>
        <dbReference type="SAM" id="MobiDB-lite"/>
    </source>
</evidence>
<evidence type="ECO:0000313" key="7">
    <source>
        <dbReference type="Proteomes" id="UP000076078"/>
    </source>
</evidence>
<keyword evidence="2 6" id="KW-0396">Initiation factor</keyword>
<dbReference type="Pfam" id="PF08597">
    <property type="entry name" value="eIF3_subunit"/>
    <property type="match status" value="1"/>
</dbReference>
<proteinExistence type="predicted"/>
<dbReference type="OrthoDB" id="20381at2759"/>
<comment type="caution">
    <text evidence="6">The sequence shown here is derived from an EMBL/GenBank/DDBJ whole genome shotgun (WGS) entry which is preliminary data.</text>
</comment>
<dbReference type="PANTHER" id="PTHR21681">
    <property type="entry name" value="EUKARYOTIC TRANSLATION INITIATION FACTOR 3 SUBUNIT J"/>
    <property type="match status" value="1"/>
</dbReference>
<feature type="compositionally biased region" description="Polar residues" evidence="5">
    <location>
        <begin position="13"/>
        <end position="24"/>
    </location>
</feature>
<organism evidence="6 7">
    <name type="scientific">Tieghemostelium lacteum</name>
    <name type="common">Slime mold</name>
    <name type="synonym">Dictyostelium lacteum</name>
    <dbReference type="NCBI Taxonomy" id="361077"/>
    <lineage>
        <taxon>Eukaryota</taxon>
        <taxon>Amoebozoa</taxon>
        <taxon>Evosea</taxon>
        <taxon>Eumycetozoa</taxon>
        <taxon>Dictyostelia</taxon>
        <taxon>Dictyosteliales</taxon>
        <taxon>Raperosteliaceae</taxon>
        <taxon>Tieghemostelium</taxon>
    </lineage>
</organism>
<dbReference type="OMA" id="KPHYALW"/>
<dbReference type="Proteomes" id="UP000076078">
    <property type="component" value="Unassembled WGS sequence"/>
</dbReference>
<keyword evidence="3" id="KW-0648">Protein biosynthesis</keyword>
<reference evidence="6 7" key="1">
    <citation type="submission" date="2015-12" db="EMBL/GenBank/DDBJ databases">
        <title>Dictyostelia acquired genes for synthesis and detection of signals that induce cell-type specialization by lateral gene transfer from prokaryotes.</title>
        <authorList>
            <person name="Gloeckner G."/>
            <person name="Schaap P."/>
        </authorList>
    </citation>
    <scope>NUCLEOTIDE SEQUENCE [LARGE SCALE GENOMIC DNA]</scope>
    <source>
        <strain evidence="6 7">TK</strain>
    </source>
</reference>
<evidence type="ECO:0000256" key="1">
    <source>
        <dbReference type="ARBA" id="ARBA00022490"/>
    </source>
</evidence>
<accession>A0A151Z4Q3</accession>
<dbReference type="AlphaFoldDB" id="A0A151Z4Q3"/>
<dbReference type="InterPro" id="IPR013906">
    <property type="entry name" value="eIF3j"/>
</dbReference>
<dbReference type="Gene3D" id="1.10.246.60">
    <property type="entry name" value="Eukaryotic translation initiation factor 3 like domains"/>
    <property type="match status" value="1"/>
</dbReference>
<dbReference type="FunCoup" id="A0A151Z4Q3">
    <property type="interactions" value="354"/>
</dbReference>
<keyword evidence="7" id="KW-1185">Reference proteome</keyword>
<feature type="region of interest" description="Disordered" evidence="5">
    <location>
        <begin position="1"/>
        <end position="51"/>
    </location>
</feature>
<keyword evidence="1" id="KW-0963">Cytoplasm</keyword>
<feature type="coiled-coil region" evidence="4">
    <location>
        <begin position="51"/>
        <end position="81"/>
    </location>
</feature>
<protein>
    <submittedName>
        <fullName evidence="6">Eukaryotic translation initiation factor 3 subunit 1</fullName>
    </submittedName>
</protein>
<sequence length="218" mass="24507">MSNWDDDEDEQWSKATASSNNTVKDSWDDDDVVKEEVKKEPPKPTVKPLTKKEALKKAIELKEKEEKLKGTTSDYDVYMEEQKKKQLQEASDLEHANSLFSGLSTTDTGVLSGFTPSSEKDFEKYAGIISDYITKYDASFHFPSFFKALIRKSLANVNSATINDISKVLTVMLNDKIKSEKAGTNKNKSKAAGKSSIKMDKAIQTFDDLSEEDDDDFM</sequence>
<dbReference type="EMBL" id="LODT01000046">
    <property type="protein sequence ID" value="KYQ88918.1"/>
    <property type="molecule type" value="Genomic_DNA"/>
</dbReference>
<keyword evidence="4" id="KW-0175">Coiled coil</keyword>
<dbReference type="GO" id="GO:0005852">
    <property type="term" value="C:eukaryotic translation initiation factor 3 complex"/>
    <property type="evidence" value="ECO:0007669"/>
    <property type="project" value="InterPro"/>
</dbReference>
<evidence type="ECO:0000313" key="6">
    <source>
        <dbReference type="EMBL" id="KYQ88918.1"/>
    </source>
</evidence>
<dbReference type="PANTHER" id="PTHR21681:SF0">
    <property type="entry name" value="EUKARYOTIC TRANSLATION INITIATION FACTOR 3 SUBUNIT J"/>
    <property type="match status" value="1"/>
</dbReference>
<gene>
    <name evidence="6" type="ORF">DLAC_10499</name>
</gene>
<evidence type="ECO:0000256" key="4">
    <source>
        <dbReference type="SAM" id="Coils"/>
    </source>
</evidence>
<dbReference type="InterPro" id="IPR023194">
    <property type="entry name" value="eIF3-like_dom_sf"/>
</dbReference>